<dbReference type="SUPFAM" id="SSF63829">
    <property type="entry name" value="Calcium-dependent phosphotriesterase"/>
    <property type="match status" value="1"/>
</dbReference>
<gene>
    <name evidence="3" type="ORF">DXT99_24620</name>
</gene>
<feature type="chain" id="PRO_5017829080" evidence="1">
    <location>
        <begin position="20"/>
        <end position="1362"/>
    </location>
</feature>
<proteinExistence type="predicted"/>
<dbReference type="Proteomes" id="UP000256708">
    <property type="component" value="Unassembled WGS sequence"/>
</dbReference>
<reference evidence="4" key="1">
    <citation type="submission" date="2018-08" db="EMBL/GenBank/DDBJ databases">
        <authorList>
            <person name="Liu Z.-W."/>
            <person name="Du Z.-J."/>
        </authorList>
    </citation>
    <scope>NUCLEOTIDE SEQUENCE [LARGE SCALE GENOMIC DNA]</scope>
    <source>
        <strain evidence="4">H4X</strain>
    </source>
</reference>
<dbReference type="InterPro" id="IPR002909">
    <property type="entry name" value="IPT_dom"/>
</dbReference>
<dbReference type="InterPro" id="IPR011042">
    <property type="entry name" value="6-blade_b-propeller_TolB-like"/>
</dbReference>
<dbReference type="Pfam" id="PF24595">
    <property type="entry name" value="DUF7619"/>
    <property type="match status" value="1"/>
</dbReference>
<dbReference type="SUPFAM" id="SSF81296">
    <property type="entry name" value="E set domains"/>
    <property type="match status" value="4"/>
</dbReference>
<keyword evidence="1" id="KW-0732">Signal</keyword>
<dbReference type="InterPro" id="IPR013783">
    <property type="entry name" value="Ig-like_fold"/>
</dbReference>
<dbReference type="InterPro" id="IPR014756">
    <property type="entry name" value="Ig_E-set"/>
</dbReference>
<dbReference type="CDD" id="cd00603">
    <property type="entry name" value="IPT_PCSR"/>
    <property type="match status" value="2"/>
</dbReference>
<dbReference type="InterPro" id="IPR055353">
    <property type="entry name" value="DUF7619"/>
</dbReference>
<evidence type="ECO:0000256" key="1">
    <source>
        <dbReference type="SAM" id="SignalP"/>
    </source>
</evidence>
<feature type="domain" description="IPT/TIG" evidence="2">
    <location>
        <begin position="1032"/>
        <end position="1112"/>
    </location>
</feature>
<evidence type="ECO:0000313" key="4">
    <source>
        <dbReference type="Proteomes" id="UP000256708"/>
    </source>
</evidence>
<evidence type="ECO:0000313" key="3">
    <source>
        <dbReference type="EMBL" id="RDV11447.1"/>
    </source>
</evidence>
<sequence length="1362" mass="147136">MRAFILFCFFTSLSITAFAQVAIQPVIFSSIENDRIADAATAENGDMYVLMSLGRSEYPGPNWGDIITPDTTRSALYSDYMVMIFDKTGKLKGQRNVSNIGNYLNSIAIDKAGNIYITGREFSYSFVVAKLDPDFRLIWKVTEGSSSTFAGNKVLVDKAGNVYVAGDISGWFVFDLRLRERMCCGSSAFLAKFSPDGKLIWVKAGTGDSLDSHAKSIAFDKEGNIVLVGSMMYSGKFGEFSLSTGYGYERLLAIKYTRDGEEVWAKIYGEYKSYSEASDVVFDEFGDMYIAGTYAYSSTFGSHPLPNRADVRDALVVKMDTNGEVLWAKEAGLSKGFCMFTSIAYSLGKLHVTGYEDYGGSYYESKPVIASFNQDGTHNWTSSLGQGNSAKGSKILLSHDKVSHVFGSFKYEFNVSGHTFPTYGPEGNFYEDNFYVQVKDTIASPYVNSISGKVYQNNSADCNPSGSGRGIENTVVIATPGPFFGITDADGNYRIDVAPGTYTVSPVLEERVGFAIAPSCPGSGHVENVDVEALGGAISGINFGNRVTLSPYLSVSVSSTRRRRCFESTTTVRYSNSGFATAPDAKVYVKLPAEVGLTASDKAYTRLPDGTYVFAVGDLAAGQRGTITIEDIVTCGDESVRGRTVCTRAWMTPSNNKPAQPTPTITITGRCDAESGMIRFVIRNSGAADMEQHELFRKFANGELSSIEQFRLAAGDSMVLRVPSMGYTWRLEADQPNGNGDNTLASVTIEACTAANAGTIVSSGLVNLMPTDDEEAEVSEECMMITDSYDPNDKLVTPVGRTSENYTPTNTALKYKIRFQNTGTDVAYRVVVVDTLSEHLDLSTLQVWAASHASRFEVSGKGQPVLTWTFDNIMLPDSTTDEPGSHGYIQFSIKPKADLPEKTAVENYADIFFDFNSAIRTNVTVNRIYDMPPVVNEAVRMNLEDVLATPAIAAFEPAAGRFGAEVIITGKRFVANATDNKVYLNGKAATVVSATTSELRVLVPAGATTGTLKVITPDGGNNTSGAFEVYQPPVLNSFSPAEGLVGQTVTLQGQHLQPELFGVLRLGDLECEIIHHSGNSITVKVPAGATTGTFGISTKGGEAMSAAPFAVWYKPAISRLSKETDIVGVSITITGENFAADKARNKVLFGQVVAQVLEATPQQLMVRVPEQATSGFITVETPGGQAATHFEVIPGPGFTAMQPAQGSVGTVVEISGQHFGIKGLQDRIAFNGQEALVLEASGDRYKVRVPRGATTGKVQITGYGGKAYSNADFVVVELQPAEAIQVYPNPNSGYFTLNLQHADFDVQSVEIFDRIGKLIHTTTVDGPRPEKLELQIRSVKPGLYTLHVKSERGMIIKKITLL</sequence>
<organism evidence="3 4">
    <name type="scientific">Pontibacter diazotrophicus</name>
    <dbReference type="NCBI Taxonomy" id="1400979"/>
    <lineage>
        <taxon>Bacteria</taxon>
        <taxon>Pseudomonadati</taxon>
        <taxon>Bacteroidota</taxon>
        <taxon>Cytophagia</taxon>
        <taxon>Cytophagales</taxon>
        <taxon>Hymenobacteraceae</taxon>
        <taxon>Pontibacter</taxon>
    </lineage>
</organism>
<name>A0A3D8L2J3_9BACT</name>
<dbReference type="NCBIfam" id="TIGR04183">
    <property type="entry name" value="Por_Secre_tail"/>
    <property type="match status" value="1"/>
</dbReference>
<dbReference type="SMART" id="SM00429">
    <property type="entry name" value="IPT"/>
    <property type="match status" value="4"/>
</dbReference>
<dbReference type="SUPFAM" id="SSF49452">
    <property type="entry name" value="Starch-binding domain-like"/>
    <property type="match status" value="1"/>
</dbReference>
<dbReference type="Gene3D" id="2.120.10.30">
    <property type="entry name" value="TolB, C-terminal domain"/>
    <property type="match status" value="1"/>
</dbReference>
<dbReference type="Pfam" id="PF01833">
    <property type="entry name" value="TIG"/>
    <property type="match status" value="4"/>
</dbReference>
<dbReference type="OrthoDB" id="1524003at2"/>
<feature type="domain" description="IPT/TIG" evidence="2">
    <location>
        <begin position="949"/>
        <end position="1030"/>
    </location>
</feature>
<dbReference type="GO" id="GO:0030246">
    <property type="term" value="F:carbohydrate binding"/>
    <property type="evidence" value="ECO:0007669"/>
    <property type="project" value="InterPro"/>
</dbReference>
<dbReference type="PANTHER" id="PTHR35580">
    <property type="entry name" value="CELL SURFACE GLYCOPROTEIN (S-LAYER PROTEIN)-LIKE PROTEIN"/>
    <property type="match status" value="1"/>
</dbReference>
<dbReference type="Pfam" id="PF18962">
    <property type="entry name" value="Por_Secre_tail"/>
    <property type="match status" value="1"/>
</dbReference>
<feature type="domain" description="IPT/TIG" evidence="2">
    <location>
        <begin position="1114"/>
        <end position="1193"/>
    </location>
</feature>
<dbReference type="InterPro" id="IPR013784">
    <property type="entry name" value="Carb-bd-like_fold"/>
</dbReference>
<protein>
    <submittedName>
        <fullName evidence="3">T9SS C-terminal target domain-containing protein</fullName>
    </submittedName>
</protein>
<feature type="signal peptide" evidence="1">
    <location>
        <begin position="1"/>
        <end position="19"/>
    </location>
</feature>
<dbReference type="Gene3D" id="2.60.40.10">
    <property type="entry name" value="Immunoglobulins"/>
    <property type="match status" value="4"/>
</dbReference>
<dbReference type="InterPro" id="IPR052918">
    <property type="entry name" value="Motility_Chemotaxis_Reg"/>
</dbReference>
<accession>A0A3D8L2J3</accession>
<feature type="domain" description="IPT/TIG" evidence="2">
    <location>
        <begin position="1195"/>
        <end position="1276"/>
    </location>
</feature>
<dbReference type="EMBL" id="QRGR01000042">
    <property type="protein sequence ID" value="RDV11447.1"/>
    <property type="molecule type" value="Genomic_DNA"/>
</dbReference>
<dbReference type="PANTHER" id="PTHR35580:SF1">
    <property type="entry name" value="PHYTASE-LIKE DOMAIN-CONTAINING PROTEIN"/>
    <property type="match status" value="1"/>
</dbReference>
<dbReference type="RefSeq" id="WP_115568255.1">
    <property type="nucleotide sequence ID" value="NZ_QRGR01000042.1"/>
</dbReference>
<keyword evidence="4" id="KW-1185">Reference proteome</keyword>
<comment type="caution">
    <text evidence="3">The sequence shown here is derived from an EMBL/GenBank/DDBJ whole genome shotgun (WGS) entry which is preliminary data.</text>
</comment>
<evidence type="ECO:0000259" key="2">
    <source>
        <dbReference type="SMART" id="SM00429"/>
    </source>
</evidence>
<dbReference type="InterPro" id="IPR026444">
    <property type="entry name" value="Secre_tail"/>
</dbReference>